<dbReference type="Pfam" id="PF08668">
    <property type="entry name" value="HDOD"/>
    <property type="match status" value="1"/>
</dbReference>
<reference evidence="3" key="1">
    <citation type="submission" date="2019-11" db="EMBL/GenBank/DDBJ databases">
        <title>Isolation and characterization of two novel species in the genus Thiomicrorhabdus.</title>
        <authorList>
            <person name="Mochizuki J."/>
            <person name="Kojima H."/>
            <person name="Fukui M."/>
        </authorList>
    </citation>
    <scope>NUCLEOTIDE SEQUENCE [LARGE SCALE GENOMIC DNA]</scope>
    <source>
        <strain evidence="3">AkT22</strain>
    </source>
</reference>
<dbReference type="Gene3D" id="1.10.3210.10">
    <property type="entry name" value="Hypothetical protein af1432"/>
    <property type="match status" value="1"/>
</dbReference>
<dbReference type="Proteomes" id="UP000501466">
    <property type="component" value="Chromosome"/>
</dbReference>
<dbReference type="AlphaFoldDB" id="A0A6F8PK00"/>
<evidence type="ECO:0000259" key="1">
    <source>
        <dbReference type="PROSITE" id="PS51833"/>
    </source>
</evidence>
<gene>
    <name evidence="2" type="ORF">THMIRHAT_01770</name>
</gene>
<organism evidence="2 3">
    <name type="scientific">Thiosulfativibrio zosterae</name>
    <dbReference type="NCBI Taxonomy" id="2675053"/>
    <lineage>
        <taxon>Bacteria</taxon>
        <taxon>Pseudomonadati</taxon>
        <taxon>Pseudomonadota</taxon>
        <taxon>Gammaproteobacteria</taxon>
        <taxon>Thiotrichales</taxon>
        <taxon>Piscirickettsiaceae</taxon>
        <taxon>Thiosulfativibrio</taxon>
    </lineage>
</organism>
<dbReference type="PANTHER" id="PTHR33525:SF6">
    <property type="entry name" value="HDOD DOMAIN-CONTAINING PROTEIN"/>
    <property type="match status" value="1"/>
</dbReference>
<protein>
    <submittedName>
        <fullName evidence="2">HDOD domain-containing protein</fullName>
    </submittedName>
</protein>
<dbReference type="InterPro" id="IPR052340">
    <property type="entry name" value="RNase_Y/CdgJ"/>
</dbReference>
<dbReference type="PROSITE" id="PS51833">
    <property type="entry name" value="HDOD"/>
    <property type="match status" value="1"/>
</dbReference>
<name>A0A6F8PK00_9GAMM</name>
<dbReference type="InterPro" id="IPR013976">
    <property type="entry name" value="HDOD"/>
</dbReference>
<sequence>MQLKEQLVGARAIIGQTGMISMPKEVIELQRLFMKYEVPNFADVSNIIGQNVVLAGEVVQTANLPSVKGRYPKEILSIKDAVDVLGVSRLKNLVKAIGLKLTVATAGLDILIKHSLSVATVSAVIAQQTKLISTDEAYLLGLFHNVGAIVMAKYDAAYLTHFQKSLSAPISSMPIEIERYKASHGVVGLLVAENWGLEDVFKKVIIMHHESDLAVMRNVEVRKLVAVIQLANTIVAEKVFQVYMTPELQTMAAQCVANLELNEDQINEIWRAV</sequence>
<evidence type="ECO:0000313" key="3">
    <source>
        <dbReference type="Proteomes" id="UP000501466"/>
    </source>
</evidence>
<dbReference type="KEGG" id="tzo:THMIRHAT_01770"/>
<dbReference type="RefSeq" id="WP_173289853.1">
    <property type="nucleotide sequence ID" value="NZ_AP021888.1"/>
</dbReference>
<keyword evidence="3" id="KW-1185">Reference proteome</keyword>
<dbReference type="PANTHER" id="PTHR33525">
    <property type="match status" value="1"/>
</dbReference>
<proteinExistence type="predicted"/>
<dbReference type="EMBL" id="AP021888">
    <property type="protein sequence ID" value="BBP42431.1"/>
    <property type="molecule type" value="Genomic_DNA"/>
</dbReference>
<accession>A0A6F8PK00</accession>
<feature type="domain" description="HDOD" evidence="1">
    <location>
        <begin position="19"/>
        <end position="211"/>
    </location>
</feature>
<dbReference type="SUPFAM" id="SSF109604">
    <property type="entry name" value="HD-domain/PDEase-like"/>
    <property type="match status" value="1"/>
</dbReference>
<evidence type="ECO:0000313" key="2">
    <source>
        <dbReference type="EMBL" id="BBP42431.1"/>
    </source>
</evidence>